<gene>
    <name evidence="2" type="primary">Cdk10</name>
    <name evidence="2" type="ORF">SNEC2469_LOCUS1846</name>
</gene>
<dbReference type="AlphaFoldDB" id="A0A812JEB6"/>
<dbReference type="OrthoDB" id="447600at2759"/>
<feature type="non-terminal residue" evidence="2">
    <location>
        <position position="386"/>
    </location>
</feature>
<evidence type="ECO:0000256" key="1">
    <source>
        <dbReference type="SAM" id="MobiDB-lite"/>
    </source>
</evidence>
<sequence>MGSEIVCRLSIAEAHDPDLTIRYAFSAFEDLNGAIRNLRRCFGFPYQEYIGYMNTLTHQYRTRREHEGLIDRIRRWAMFGNVDAVLWIDYAKANQPPGSFKMGPRESRPFSPAHMQICNDLPDSLRLEDANDESEAAWSEQEPDEDRHHGGLPPVSSSGFDQAHTDQLNNQPREPGTLRPLPPRRLPKHIHRTRPAYLLGQALKTMCNVPEKEEMAVAVKIVPADGKDKPSDKAKEAEKQMLRIQLQEEFVPVPGSIYQRSIVPGPGYYGSPKVPGHVTQEAATFGRKGMSTFDQIKDFAAKLPGPGQYKEKASTTDEVFKHKPTPRTGCFGKSPKLVSREEAFKKLPFISKLASACEGFGLHSSETFHCVNPEDVRKLPRYAKQP</sequence>
<evidence type="ECO:0000313" key="2">
    <source>
        <dbReference type="EMBL" id="CAE7207059.1"/>
    </source>
</evidence>
<dbReference type="Proteomes" id="UP000601435">
    <property type="component" value="Unassembled WGS sequence"/>
</dbReference>
<reference evidence="2" key="1">
    <citation type="submission" date="2021-02" db="EMBL/GenBank/DDBJ databases">
        <authorList>
            <person name="Dougan E. K."/>
            <person name="Rhodes N."/>
            <person name="Thang M."/>
            <person name="Chan C."/>
        </authorList>
    </citation>
    <scope>NUCLEOTIDE SEQUENCE</scope>
</reference>
<proteinExistence type="predicted"/>
<accession>A0A812JEB6</accession>
<protein>
    <submittedName>
        <fullName evidence="2">Cdk10 protein</fullName>
    </submittedName>
</protein>
<evidence type="ECO:0000313" key="3">
    <source>
        <dbReference type="Proteomes" id="UP000601435"/>
    </source>
</evidence>
<comment type="caution">
    <text evidence="2">The sequence shown here is derived from an EMBL/GenBank/DDBJ whole genome shotgun (WGS) entry which is preliminary data.</text>
</comment>
<feature type="compositionally biased region" description="Polar residues" evidence="1">
    <location>
        <begin position="155"/>
        <end position="172"/>
    </location>
</feature>
<feature type="region of interest" description="Disordered" evidence="1">
    <location>
        <begin position="129"/>
        <end position="188"/>
    </location>
</feature>
<organism evidence="2 3">
    <name type="scientific">Symbiodinium necroappetens</name>
    <dbReference type="NCBI Taxonomy" id="1628268"/>
    <lineage>
        <taxon>Eukaryota</taxon>
        <taxon>Sar</taxon>
        <taxon>Alveolata</taxon>
        <taxon>Dinophyceae</taxon>
        <taxon>Suessiales</taxon>
        <taxon>Symbiodiniaceae</taxon>
        <taxon>Symbiodinium</taxon>
    </lineage>
</organism>
<dbReference type="EMBL" id="CAJNJA010006190">
    <property type="protein sequence ID" value="CAE7207059.1"/>
    <property type="molecule type" value="Genomic_DNA"/>
</dbReference>
<name>A0A812JEB6_9DINO</name>
<keyword evidence="3" id="KW-1185">Reference proteome</keyword>